<feature type="transmembrane region" description="Helical" evidence="1">
    <location>
        <begin position="100"/>
        <end position="119"/>
    </location>
</feature>
<keyword evidence="1" id="KW-0472">Membrane</keyword>
<organism evidence="2 3">
    <name type="scientific">Polistes dominula</name>
    <name type="common">European paper wasp</name>
    <name type="synonym">Vespa dominula</name>
    <dbReference type="NCBI Taxonomy" id="743375"/>
    <lineage>
        <taxon>Eukaryota</taxon>
        <taxon>Metazoa</taxon>
        <taxon>Ecdysozoa</taxon>
        <taxon>Arthropoda</taxon>
        <taxon>Hexapoda</taxon>
        <taxon>Insecta</taxon>
        <taxon>Pterygota</taxon>
        <taxon>Neoptera</taxon>
        <taxon>Endopterygota</taxon>
        <taxon>Hymenoptera</taxon>
        <taxon>Apocrita</taxon>
        <taxon>Aculeata</taxon>
        <taxon>Vespoidea</taxon>
        <taxon>Vespidae</taxon>
        <taxon>Polistinae</taxon>
        <taxon>Polistini</taxon>
        <taxon>Polistes</taxon>
    </lineage>
</organism>
<dbReference type="Proteomes" id="UP000694924">
    <property type="component" value="Unplaced"/>
</dbReference>
<dbReference type="InterPro" id="IPR042127">
    <property type="entry name" value="TMEM45"/>
</dbReference>
<feature type="transmembrane region" description="Helical" evidence="1">
    <location>
        <begin position="68"/>
        <end position="88"/>
    </location>
</feature>
<keyword evidence="1" id="KW-1133">Transmembrane helix</keyword>
<dbReference type="PANTHER" id="PTHR16007">
    <property type="entry name" value="EPIDIDYMAL MEMBRANE PROTEIN E9-RELATED"/>
    <property type="match status" value="1"/>
</dbReference>
<dbReference type="RefSeq" id="XP_015191350.1">
    <property type="nucleotide sequence ID" value="XM_015335864.1"/>
</dbReference>
<keyword evidence="2" id="KW-1185">Reference proteome</keyword>
<evidence type="ECO:0000256" key="1">
    <source>
        <dbReference type="SAM" id="Phobius"/>
    </source>
</evidence>
<evidence type="ECO:0000313" key="3">
    <source>
        <dbReference type="RefSeq" id="XP_015191350.1"/>
    </source>
</evidence>
<dbReference type="PANTHER" id="PTHR16007:SF15">
    <property type="entry name" value="TRANSMEMBRANE PROTEIN 45B"/>
    <property type="match status" value="1"/>
</dbReference>
<feature type="transmembrane region" description="Helical" evidence="1">
    <location>
        <begin position="12"/>
        <end position="30"/>
    </location>
</feature>
<accession>A0ABM1JFW2</accession>
<feature type="transmembrane region" description="Helical" evidence="1">
    <location>
        <begin position="153"/>
        <end position="173"/>
    </location>
</feature>
<feature type="transmembrane region" description="Helical" evidence="1">
    <location>
        <begin position="126"/>
        <end position="147"/>
    </location>
</feature>
<feature type="transmembrane region" description="Helical" evidence="1">
    <location>
        <begin position="206"/>
        <end position="229"/>
    </location>
</feature>
<gene>
    <name evidence="3" type="primary">LOC107074435</name>
</gene>
<evidence type="ECO:0000313" key="2">
    <source>
        <dbReference type="Proteomes" id="UP000694924"/>
    </source>
</evidence>
<protein>
    <submittedName>
        <fullName evidence="3">Transmembrane protein 45B-like</fullName>
    </submittedName>
</protein>
<reference evidence="3" key="1">
    <citation type="submission" date="2025-08" db="UniProtKB">
        <authorList>
            <consortium name="RefSeq"/>
        </authorList>
    </citation>
    <scope>IDENTIFICATION</scope>
    <source>
        <tissue evidence="3">Whole body</tissue>
    </source>
</reference>
<keyword evidence="1" id="KW-0812">Transmembrane</keyword>
<sequence>MSFNMYTMDSCLPYILTGSIFYGFGLKWCYEYAKFWISLRPKEDESMTKGIRFWKKCKRVFTNHPLEGSLKLIATAIGLFGTLTSGLSDAGVVSHKVVHATMYLFFAFSGLVDVLNFYFPHNISDGLVKMALAQSFFVEGFLFVWAICDESSAVNIILAGIVWTTSFAITLELVWPEIKLLRACTTLLHGGWIFHMVRMYRVEPLLPARVVLAFSWHIAAASAITLCIVSITRSCAPKLVVEEPPEIPIYDYCQEPDQRI</sequence>
<name>A0ABM1JFW2_POLDO</name>
<dbReference type="GeneID" id="107074435"/>
<proteinExistence type="predicted"/>